<dbReference type="EMBL" id="JBGBPQ010000025">
    <property type="protein sequence ID" value="KAL1499545.1"/>
    <property type="molecule type" value="Genomic_DNA"/>
</dbReference>
<reference evidence="2 3" key="1">
    <citation type="journal article" date="2024" name="Science">
        <title>Giant polyketide synthase enzymes in the biosynthesis of giant marine polyether toxins.</title>
        <authorList>
            <person name="Fallon T.R."/>
            <person name="Shende V.V."/>
            <person name="Wierzbicki I.H."/>
            <person name="Pendleton A.L."/>
            <person name="Watervoot N.F."/>
            <person name="Auber R.P."/>
            <person name="Gonzalez D.J."/>
            <person name="Wisecaver J.H."/>
            <person name="Moore B.S."/>
        </authorList>
    </citation>
    <scope>NUCLEOTIDE SEQUENCE [LARGE SCALE GENOMIC DNA]</scope>
    <source>
        <strain evidence="2 3">12B1</strain>
    </source>
</reference>
<keyword evidence="3" id="KW-1185">Reference proteome</keyword>
<evidence type="ECO:0000256" key="1">
    <source>
        <dbReference type="SAM" id="MobiDB-lite"/>
    </source>
</evidence>
<organism evidence="2 3">
    <name type="scientific">Prymnesium parvum</name>
    <name type="common">Toxic golden alga</name>
    <dbReference type="NCBI Taxonomy" id="97485"/>
    <lineage>
        <taxon>Eukaryota</taxon>
        <taxon>Haptista</taxon>
        <taxon>Haptophyta</taxon>
        <taxon>Prymnesiophyceae</taxon>
        <taxon>Prymnesiales</taxon>
        <taxon>Prymnesiaceae</taxon>
        <taxon>Prymnesium</taxon>
    </lineage>
</organism>
<name>A0AB34IHE3_PRYPA</name>
<feature type="region of interest" description="Disordered" evidence="1">
    <location>
        <begin position="1"/>
        <end position="56"/>
    </location>
</feature>
<dbReference type="Proteomes" id="UP001515480">
    <property type="component" value="Unassembled WGS sequence"/>
</dbReference>
<gene>
    <name evidence="2" type="ORF">AB1Y20_011747</name>
</gene>
<evidence type="ECO:0000313" key="3">
    <source>
        <dbReference type="Proteomes" id="UP001515480"/>
    </source>
</evidence>
<evidence type="ECO:0000313" key="2">
    <source>
        <dbReference type="EMBL" id="KAL1499545.1"/>
    </source>
</evidence>
<protein>
    <submittedName>
        <fullName evidence="2">Uncharacterized protein</fullName>
    </submittedName>
</protein>
<accession>A0AB34IHE3</accession>
<proteinExistence type="predicted"/>
<feature type="compositionally biased region" description="Polar residues" evidence="1">
    <location>
        <begin position="29"/>
        <end position="42"/>
    </location>
</feature>
<dbReference type="AlphaFoldDB" id="A0AB34IHE3"/>
<comment type="caution">
    <text evidence="2">The sequence shown here is derived from an EMBL/GenBank/DDBJ whole genome shotgun (WGS) entry which is preliminary data.</text>
</comment>
<feature type="region of interest" description="Disordered" evidence="1">
    <location>
        <begin position="79"/>
        <end position="105"/>
    </location>
</feature>
<sequence length="105" mass="11286">MAPPAPTEPPSDEETPFASWDEFGRPLSDESNPLASGFSQGTQHEHNLTAHNNDSLGLGGLLVVEEDVVEEAVVEVVEEETAEAEVEEAVAEEEQAEAEEEEVVV</sequence>